<dbReference type="GO" id="GO:0000428">
    <property type="term" value="C:DNA-directed RNA polymerase complex"/>
    <property type="evidence" value="ECO:0007669"/>
    <property type="project" value="UniProtKB-KW"/>
</dbReference>
<dbReference type="Gene3D" id="1.10.40.90">
    <property type="match status" value="1"/>
</dbReference>
<dbReference type="InterPro" id="IPR007066">
    <property type="entry name" value="RNA_pol_Rpb1_3"/>
</dbReference>
<organism evidence="16 17">
    <name type="scientific">Qipengyuania soli</name>
    <dbReference type="NCBI Taxonomy" id="2782568"/>
    <lineage>
        <taxon>Bacteria</taxon>
        <taxon>Pseudomonadati</taxon>
        <taxon>Pseudomonadota</taxon>
        <taxon>Alphaproteobacteria</taxon>
        <taxon>Sphingomonadales</taxon>
        <taxon>Erythrobacteraceae</taxon>
        <taxon>Qipengyuania</taxon>
    </lineage>
</organism>
<feature type="binding site" evidence="12">
    <location>
        <position position="463"/>
    </location>
    <ligand>
        <name>Mg(2+)</name>
        <dbReference type="ChEBI" id="CHEBI:18420"/>
    </ligand>
</feature>
<comment type="similarity">
    <text evidence="1 12 13">Belongs to the RNA polymerase beta' chain family.</text>
</comment>
<dbReference type="FunFam" id="1.10.132.30:FF:000003">
    <property type="entry name" value="DNA-directed RNA polymerase subunit beta"/>
    <property type="match status" value="1"/>
</dbReference>
<dbReference type="Gene3D" id="1.10.132.30">
    <property type="match status" value="1"/>
</dbReference>
<keyword evidence="10 12" id="KW-0804">Transcription</keyword>
<proteinExistence type="inferred from homology"/>
<dbReference type="Gene3D" id="2.40.50.100">
    <property type="match status" value="3"/>
</dbReference>
<dbReference type="SMART" id="SM00663">
    <property type="entry name" value="RPOLA_N"/>
    <property type="match status" value="1"/>
</dbReference>
<evidence type="ECO:0000256" key="12">
    <source>
        <dbReference type="HAMAP-Rule" id="MF_01322"/>
    </source>
</evidence>
<keyword evidence="6 12" id="KW-0548">Nucleotidyltransferase</keyword>
<name>A0A7S8ISH3_9SPHN</name>
<keyword evidence="9 12" id="KW-0460">Magnesium</keyword>
<keyword evidence="8 12" id="KW-0862">Zinc</keyword>
<dbReference type="PANTHER" id="PTHR19376:SF54">
    <property type="entry name" value="DNA-DIRECTED RNA POLYMERASE SUBUNIT BETA"/>
    <property type="match status" value="1"/>
</dbReference>
<dbReference type="HAMAP" id="MF_01322">
    <property type="entry name" value="RNApol_bact_RpoC"/>
    <property type="match status" value="1"/>
</dbReference>
<accession>A0A7S8ISH3</accession>
<evidence type="ECO:0000256" key="9">
    <source>
        <dbReference type="ARBA" id="ARBA00022842"/>
    </source>
</evidence>
<reference evidence="16 17" key="1">
    <citation type="submission" date="2020-11" db="EMBL/GenBank/DDBJ databases">
        <title>The genome sequence of Erythrobacter sp. 6D36.</title>
        <authorList>
            <person name="Liu Y."/>
        </authorList>
    </citation>
    <scope>NUCLEOTIDE SEQUENCE [LARGE SCALE GENOMIC DNA]</scope>
    <source>
        <strain evidence="16 17">6D36</strain>
    </source>
</reference>
<evidence type="ECO:0000259" key="15">
    <source>
        <dbReference type="SMART" id="SM00663"/>
    </source>
</evidence>
<dbReference type="InterPro" id="IPR000722">
    <property type="entry name" value="RNA_pol_asu"/>
</dbReference>
<dbReference type="Proteomes" id="UP000594459">
    <property type="component" value="Chromosome"/>
</dbReference>
<dbReference type="GO" id="GO:0003899">
    <property type="term" value="F:DNA-directed RNA polymerase activity"/>
    <property type="evidence" value="ECO:0007669"/>
    <property type="project" value="UniProtKB-UniRule"/>
</dbReference>
<dbReference type="SUPFAM" id="SSF64484">
    <property type="entry name" value="beta and beta-prime subunits of DNA dependent RNA-polymerase"/>
    <property type="match status" value="1"/>
</dbReference>
<evidence type="ECO:0000256" key="13">
    <source>
        <dbReference type="RuleBase" id="RU004279"/>
    </source>
</evidence>
<keyword evidence="5 12" id="KW-0808">Transferase</keyword>
<dbReference type="FunFam" id="4.10.860.120:FF:000001">
    <property type="entry name" value="DNA-directed RNA polymerase subunit beta"/>
    <property type="match status" value="1"/>
</dbReference>
<feature type="binding site" evidence="12">
    <location>
        <position position="905"/>
    </location>
    <ligand>
        <name>Zn(2+)</name>
        <dbReference type="ChEBI" id="CHEBI:29105"/>
        <label>2</label>
    </ligand>
</feature>
<evidence type="ECO:0000313" key="16">
    <source>
        <dbReference type="EMBL" id="QPC98448.1"/>
    </source>
</evidence>
<evidence type="ECO:0000256" key="8">
    <source>
        <dbReference type="ARBA" id="ARBA00022833"/>
    </source>
</evidence>
<feature type="binding site" evidence="12">
    <location>
        <position position="72"/>
    </location>
    <ligand>
        <name>Zn(2+)</name>
        <dbReference type="ChEBI" id="CHEBI:29105"/>
        <label>1</label>
    </ligand>
</feature>
<dbReference type="InterPro" id="IPR044893">
    <property type="entry name" value="RNA_pol_Rpb1_clamp_domain"/>
</dbReference>
<evidence type="ECO:0000256" key="14">
    <source>
        <dbReference type="SAM" id="MobiDB-lite"/>
    </source>
</evidence>
<evidence type="ECO:0000256" key="7">
    <source>
        <dbReference type="ARBA" id="ARBA00022723"/>
    </source>
</evidence>
<comment type="similarity">
    <text evidence="2">In the N-terminal section; belongs to the RNA polymerase beta chain family.</text>
</comment>
<feature type="binding site" evidence="12">
    <location>
        <position position="85"/>
    </location>
    <ligand>
        <name>Zn(2+)</name>
        <dbReference type="ChEBI" id="CHEBI:29105"/>
        <label>1</label>
    </ligand>
</feature>
<comment type="subunit">
    <text evidence="12">The RNAP catalytic core consists of 2 alpha, 1 beta, 1 beta' and 1 omega subunit. When a sigma factor is associated with the core the holoenzyme is formed, which can initiate transcription.</text>
</comment>
<dbReference type="CDD" id="cd01609">
    <property type="entry name" value="RNAP_beta'_N"/>
    <property type="match status" value="1"/>
</dbReference>
<dbReference type="Gene3D" id="1.10.150.390">
    <property type="match status" value="1"/>
</dbReference>
<evidence type="ECO:0000256" key="5">
    <source>
        <dbReference type="ARBA" id="ARBA00022679"/>
    </source>
</evidence>
<comment type="similarity">
    <text evidence="3">In the C-terminal section; belongs to the RNA polymerase beta' chain family.</text>
</comment>
<comment type="function">
    <text evidence="12 13">DNA-dependent RNA polymerase catalyzes the transcription of DNA into RNA using the four ribonucleoside triphosphates as substrates.</text>
</comment>
<evidence type="ECO:0000256" key="6">
    <source>
        <dbReference type="ARBA" id="ARBA00022695"/>
    </source>
</evidence>
<evidence type="ECO:0000313" key="17">
    <source>
        <dbReference type="Proteomes" id="UP000594459"/>
    </source>
</evidence>
<feature type="binding site" evidence="12">
    <location>
        <position position="465"/>
    </location>
    <ligand>
        <name>Mg(2+)</name>
        <dbReference type="ChEBI" id="CHEBI:18420"/>
    </ligand>
</feature>
<dbReference type="PANTHER" id="PTHR19376">
    <property type="entry name" value="DNA-DIRECTED RNA POLYMERASE"/>
    <property type="match status" value="1"/>
</dbReference>
<dbReference type="Gene3D" id="1.10.274.100">
    <property type="entry name" value="RNA polymerase Rpb1, domain 3"/>
    <property type="match status" value="2"/>
</dbReference>
<dbReference type="Pfam" id="PF05000">
    <property type="entry name" value="RNA_pol_Rpb1_4"/>
    <property type="match status" value="1"/>
</dbReference>
<dbReference type="EC" id="2.7.7.6" evidence="12"/>
<feature type="binding site" evidence="12">
    <location>
        <position position="88"/>
    </location>
    <ligand>
        <name>Zn(2+)</name>
        <dbReference type="ChEBI" id="CHEBI:29105"/>
        <label>1</label>
    </ligand>
</feature>
<dbReference type="CDD" id="cd02655">
    <property type="entry name" value="RNAP_beta'_C"/>
    <property type="match status" value="1"/>
</dbReference>
<dbReference type="GO" id="GO:0003677">
    <property type="term" value="F:DNA binding"/>
    <property type="evidence" value="ECO:0007669"/>
    <property type="project" value="UniProtKB-UniRule"/>
</dbReference>
<evidence type="ECO:0000256" key="2">
    <source>
        <dbReference type="ARBA" id="ARBA00007616"/>
    </source>
</evidence>
<dbReference type="RefSeq" id="WP_200981456.1">
    <property type="nucleotide sequence ID" value="NZ_CP064654.1"/>
</dbReference>
<dbReference type="GO" id="GO:0008270">
    <property type="term" value="F:zinc ion binding"/>
    <property type="evidence" value="ECO:0007669"/>
    <property type="project" value="UniProtKB-UniRule"/>
</dbReference>
<dbReference type="InterPro" id="IPR007080">
    <property type="entry name" value="RNA_pol_Rpb1_1"/>
</dbReference>
<dbReference type="Gene3D" id="4.10.860.120">
    <property type="entry name" value="RNA polymerase II, clamp domain"/>
    <property type="match status" value="1"/>
</dbReference>
<dbReference type="Pfam" id="PF04983">
    <property type="entry name" value="RNA_pol_Rpb1_3"/>
    <property type="match status" value="1"/>
</dbReference>
<keyword evidence="4 12" id="KW-0240">DNA-directed RNA polymerase</keyword>
<dbReference type="InterPro" id="IPR007083">
    <property type="entry name" value="RNA_pol_Rpb1_4"/>
</dbReference>
<dbReference type="Pfam" id="PF04998">
    <property type="entry name" value="RNA_pol_Rpb1_5"/>
    <property type="match status" value="1"/>
</dbReference>
<comment type="catalytic activity">
    <reaction evidence="11 12 13">
        <text>RNA(n) + a ribonucleoside 5'-triphosphate = RNA(n+1) + diphosphate</text>
        <dbReference type="Rhea" id="RHEA:21248"/>
        <dbReference type="Rhea" id="RHEA-COMP:14527"/>
        <dbReference type="Rhea" id="RHEA-COMP:17342"/>
        <dbReference type="ChEBI" id="CHEBI:33019"/>
        <dbReference type="ChEBI" id="CHEBI:61557"/>
        <dbReference type="ChEBI" id="CHEBI:140395"/>
        <dbReference type="EC" id="2.7.7.6"/>
    </reaction>
</comment>
<dbReference type="InterPro" id="IPR006592">
    <property type="entry name" value="RNA_pol_N"/>
</dbReference>
<dbReference type="InterPro" id="IPR007081">
    <property type="entry name" value="RNA_pol_Rpb1_5"/>
</dbReference>
<sequence length="1441" mass="159587">MNELTKFTNQLAKPETFDEIQIGIASPERIRSWSFGEIKKPETINYRTFKPERDGLFCARIFGPVKDYECLCGKYKRMKYKGVVCEKCGVEVTVTKVRRERMGHIELAAPVAHIWFLKSLPSRIGLLLDMQLKQLERVLYFESYIVTEPGLTALEKFQLLTEDELLDAQDEYGEDSFSAAIGAEAVKTMLMDLDLEQEREDLLEELATTKSKLKPAKIIKRLKVVESFIDSGNRPEWMILEVIPVIPPELRPLVPLDGGRFATSDLNDLYRRVINRNNRLKRLMELRAPDIIVRNEKRMLQEAVDALFDNGRRGRVITGANKRPLKSLSDMLKGKQGRFRQNLLGKRVDYSGRSVIVTGPELKLHQCGLPKKMALELFKPFIYARLDAKGLSMTLKQAKKWVEKERKEVWDILDEVIREHPVLLNRAPTLHRLGIQAFEPVLIEGKAIQLHPLVCAAFNADFDGDQMAVHVPLSLEAQLEARVLMMSTNNILSPANGKPIIVPSQDMVLGLYYLSMERQEKTPEFVENEKGEKVEKLPMFADMAEVHQALETKAVSLHTKILARVPQADEQGNISMQRFETTAGRMLIGECLPKNHKVPFDIVNRLLTKKDIADVIDEVYRHTGQKDTVLFADAIMALGFRHAFKAGISFGKDDMIIPEEKEGLVEATKALVADYEQQYQDGLITQQEKYNKVIDAWSQCGDKVADAMMDKIRSRPIDKDGKEGEINSIYMMSHSGARGSPAQMKQLAGMRGLMAKPSGEIIENPIISNFKEGLNVLEYFNSTHGARKGLADTALKTANSGYLTRRLVDVSQDCVIIEEDCKTERALEMRAIVQGGSVIASLGERILGRTVAEDIVNASTGEVIVKAGTLLDEPMVKAIEEAETQVAKIRSPLVCEAQQGVCATCYGRDLARGTPVNIGEAVGVIAAQSIGEPGTQLTMRTFHIGGAAQLNETSHLEAISDGKVVYRDMPTIVDKKGRILSLARNGELAVIDAEGREREIHKVPYGTVLMHKDGDKVKTGERLAEWDPFSLPIITETSGVVKYQDLVDGTTMEERVDDATGIAQRVVTEMRASGRKKDDLRPRLTLFNDAGDESEASRYMLAPGTVLSVEDGQQVEAGDILARASREAAKTRDITGGLPRVAELFEARLPKDNSIIAKISGKIEFVREYKAKRKIAIIPEEGDPVEYLIPKTKVIDVQEGDFVKKGDTLISGSPNPHDILEVLGVEALAEYLVNEIQEVYRLQGVKINDKHIEVIVRQMLQKVEITDGGDTVLLPGEQVDAEELNEVNSKLAKGKQPAVGTPILLGITKASLQTRSFISAASFQETTRVLTQAAVEGKKDTLIGLKENVIVGRLIPAGTGAGMNRMRITASSRDAALRASWKRAQEAIIAANTAEEEHAAELAQGPEAAIGDDPLAVMEGETHGTDADAGEYLNPEASDGE</sequence>
<dbReference type="Pfam" id="PF00623">
    <property type="entry name" value="RNA_pol_Rpb1_2"/>
    <property type="match status" value="1"/>
</dbReference>
<dbReference type="NCBIfam" id="TIGR02386">
    <property type="entry name" value="rpoC_TIGR"/>
    <property type="match status" value="1"/>
</dbReference>
<dbReference type="GO" id="GO:0006351">
    <property type="term" value="P:DNA-templated transcription"/>
    <property type="evidence" value="ECO:0007669"/>
    <property type="project" value="UniProtKB-UniRule"/>
</dbReference>
<dbReference type="InterPro" id="IPR038120">
    <property type="entry name" value="Rpb1_funnel_sf"/>
</dbReference>
<feature type="binding site" evidence="12">
    <location>
        <position position="895"/>
    </location>
    <ligand>
        <name>Zn(2+)</name>
        <dbReference type="ChEBI" id="CHEBI:29105"/>
        <label>2</label>
    </ligand>
</feature>
<feature type="region of interest" description="Disordered" evidence="14">
    <location>
        <begin position="1418"/>
        <end position="1441"/>
    </location>
</feature>
<dbReference type="Gene3D" id="2.40.40.20">
    <property type="match status" value="1"/>
</dbReference>
<keyword evidence="7 12" id="KW-0479">Metal-binding</keyword>
<dbReference type="Gene3D" id="1.10.1790.20">
    <property type="match status" value="1"/>
</dbReference>
<dbReference type="Pfam" id="PF04997">
    <property type="entry name" value="RNA_pol_Rpb1_1"/>
    <property type="match status" value="1"/>
</dbReference>
<evidence type="ECO:0000256" key="4">
    <source>
        <dbReference type="ARBA" id="ARBA00022478"/>
    </source>
</evidence>
<dbReference type="InterPro" id="IPR042102">
    <property type="entry name" value="RNA_pol_Rpb1_3_sf"/>
</dbReference>
<gene>
    <name evidence="12 16" type="primary">rpoC</name>
    <name evidence="16" type="ORF">IRL76_11425</name>
</gene>
<evidence type="ECO:0000256" key="3">
    <source>
        <dbReference type="ARBA" id="ARBA00009839"/>
    </source>
</evidence>
<dbReference type="InterPro" id="IPR045867">
    <property type="entry name" value="DNA-dir_RpoC_beta_prime"/>
</dbReference>
<dbReference type="EMBL" id="CP064654">
    <property type="protein sequence ID" value="QPC98448.1"/>
    <property type="molecule type" value="Genomic_DNA"/>
</dbReference>
<dbReference type="KEGG" id="qso:IRL76_11425"/>
<evidence type="ECO:0000256" key="11">
    <source>
        <dbReference type="ARBA" id="ARBA00048552"/>
    </source>
</evidence>
<evidence type="ECO:0000256" key="1">
    <source>
        <dbReference type="ARBA" id="ARBA00006460"/>
    </source>
</evidence>
<keyword evidence="17" id="KW-1185">Reference proteome</keyword>
<dbReference type="InterPro" id="IPR012754">
    <property type="entry name" value="DNA-dir_RpoC_beta_prime_bact"/>
</dbReference>
<feature type="domain" description="RNA polymerase N-terminal" evidence="15">
    <location>
        <begin position="236"/>
        <end position="515"/>
    </location>
</feature>
<feature type="binding site" evidence="12">
    <location>
        <position position="70"/>
    </location>
    <ligand>
        <name>Zn(2+)</name>
        <dbReference type="ChEBI" id="CHEBI:29105"/>
        <label>1</label>
    </ligand>
</feature>
<protein>
    <recommendedName>
        <fullName evidence="12">DNA-directed RNA polymerase subunit beta'</fullName>
        <shortName evidence="12">RNAP subunit beta'</shortName>
        <ecNumber evidence="12">2.7.7.6</ecNumber>
    </recommendedName>
    <alternativeName>
        <fullName evidence="12">RNA polymerase subunit beta'</fullName>
    </alternativeName>
    <alternativeName>
        <fullName evidence="12">Transcriptase subunit beta'</fullName>
    </alternativeName>
</protein>
<feature type="binding site" evidence="12">
    <location>
        <position position="902"/>
    </location>
    <ligand>
        <name>Zn(2+)</name>
        <dbReference type="ChEBI" id="CHEBI:29105"/>
        <label>2</label>
    </ligand>
</feature>
<comment type="cofactor">
    <cofactor evidence="12">
        <name>Zn(2+)</name>
        <dbReference type="ChEBI" id="CHEBI:29105"/>
    </cofactor>
    <text evidence="12">Binds 2 Zn(2+) ions per subunit.</text>
</comment>
<comment type="cofactor">
    <cofactor evidence="12">
        <name>Mg(2+)</name>
        <dbReference type="ChEBI" id="CHEBI:18420"/>
    </cofactor>
    <text evidence="12">Binds 1 Mg(2+) ion per subunit.</text>
</comment>
<evidence type="ECO:0000256" key="10">
    <source>
        <dbReference type="ARBA" id="ARBA00023163"/>
    </source>
</evidence>
<dbReference type="GO" id="GO:0000287">
    <property type="term" value="F:magnesium ion binding"/>
    <property type="evidence" value="ECO:0007669"/>
    <property type="project" value="UniProtKB-UniRule"/>
</dbReference>
<feature type="binding site" evidence="12">
    <location>
        <position position="821"/>
    </location>
    <ligand>
        <name>Zn(2+)</name>
        <dbReference type="ChEBI" id="CHEBI:29105"/>
        <label>2</label>
    </ligand>
</feature>
<feature type="binding site" evidence="12">
    <location>
        <position position="461"/>
    </location>
    <ligand>
        <name>Mg(2+)</name>
        <dbReference type="ChEBI" id="CHEBI:18420"/>
    </ligand>
</feature>